<feature type="signal peptide" evidence="1">
    <location>
        <begin position="1"/>
        <end position="17"/>
    </location>
</feature>
<gene>
    <name evidence="2" type="ORF">LTR09_010243</name>
</gene>
<proteinExistence type="predicted"/>
<feature type="chain" id="PRO_5042459125" evidence="1">
    <location>
        <begin position="18"/>
        <end position="214"/>
    </location>
</feature>
<dbReference type="EMBL" id="JAWDJX010000049">
    <property type="protein sequence ID" value="KAK3048412.1"/>
    <property type="molecule type" value="Genomic_DNA"/>
</dbReference>
<name>A0AAJ0G5Q3_9PEZI</name>
<evidence type="ECO:0000256" key="1">
    <source>
        <dbReference type="SAM" id="SignalP"/>
    </source>
</evidence>
<dbReference type="AlphaFoldDB" id="A0AAJ0G5Q3"/>
<evidence type="ECO:0000313" key="3">
    <source>
        <dbReference type="Proteomes" id="UP001271007"/>
    </source>
</evidence>
<comment type="caution">
    <text evidence="2">The sequence shown here is derived from an EMBL/GenBank/DDBJ whole genome shotgun (WGS) entry which is preliminary data.</text>
</comment>
<keyword evidence="1" id="KW-0732">Signal</keyword>
<dbReference type="Proteomes" id="UP001271007">
    <property type="component" value="Unassembled WGS sequence"/>
</dbReference>
<organism evidence="2 3">
    <name type="scientific">Extremus antarcticus</name>
    <dbReference type="NCBI Taxonomy" id="702011"/>
    <lineage>
        <taxon>Eukaryota</taxon>
        <taxon>Fungi</taxon>
        <taxon>Dikarya</taxon>
        <taxon>Ascomycota</taxon>
        <taxon>Pezizomycotina</taxon>
        <taxon>Dothideomycetes</taxon>
        <taxon>Dothideomycetidae</taxon>
        <taxon>Mycosphaerellales</taxon>
        <taxon>Extremaceae</taxon>
        <taxon>Extremus</taxon>
    </lineage>
</organism>
<sequence length="214" mass="21930">MKVTSILGFTLAAIASPAPNGGKDGGKGGSSTKCANPQLATFDDLVGVPALSQINPVGTYKGLKYTSFNVLVQGVAGIITTGIQPQSGVQVAANGITDSVLNGAPALTPASPYKAFSLSSLYFGCVINSLESAAGVPQQCTIAVTAYLPGSTVVYQTINQQFNPASPLLSKMAKATFSSSWQKMGKISIAVVQSTTTSTLTGLLIDNLQYTLCK</sequence>
<reference evidence="2" key="1">
    <citation type="submission" date="2023-04" db="EMBL/GenBank/DDBJ databases">
        <title>Black Yeasts Isolated from many extreme environments.</title>
        <authorList>
            <person name="Coleine C."/>
            <person name="Stajich J.E."/>
            <person name="Selbmann L."/>
        </authorList>
    </citation>
    <scope>NUCLEOTIDE SEQUENCE</scope>
    <source>
        <strain evidence="2">CCFEE 5312</strain>
    </source>
</reference>
<keyword evidence="3" id="KW-1185">Reference proteome</keyword>
<protein>
    <submittedName>
        <fullName evidence="2">Uncharacterized protein</fullName>
    </submittedName>
</protein>
<accession>A0AAJ0G5Q3</accession>
<evidence type="ECO:0000313" key="2">
    <source>
        <dbReference type="EMBL" id="KAK3048412.1"/>
    </source>
</evidence>